<dbReference type="RefSeq" id="WP_038274603.1">
    <property type="nucleotide sequence ID" value="NZ_BAAACC010000011.1"/>
</dbReference>
<dbReference type="GeneID" id="61926653"/>
<dbReference type="Proteomes" id="UP000503330">
    <property type="component" value="Chromosome"/>
</dbReference>
<sequence>MRRIKKVLSISISKTLLVNYRYFGWEGLVNPIIIISKNTKLKRLSGNVFVKNKKCRVYFGFVDVGIFDKKYERSIWDNNGIFQFEGSAHFG</sequence>
<organism evidence="1 2">
    <name type="scientific">Clostridium innocuum</name>
    <dbReference type="NCBI Taxonomy" id="1522"/>
    <lineage>
        <taxon>Bacteria</taxon>
        <taxon>Bacillati</taxon>
        <taxon>Bacillota</taxon>
        <taxon>Clostridia</taxon>
        <taxon>Eubacteriales</taxon>
        <taxon>Clostridiaceae</taxon>
        <taxon>Clostridium</taxon>
    </lineage>
</organism>
<name>A0AAP9MGJ1_CLOIN</name>
<reference evidence="1 2" key="1">
    <citation type="submission" date="2020-02" db="EMBL/GenBank/DDBJ databases">
        <authorList>
            <person name="Kociolek L.K."/>
            <person name="Ozer E.A."/>
        </authorList>
    </citation>
    <scope>NUCLEOTIDE SEQUENCE [LARGE SCALE GENOMIC DNA]</scope>
    <source>
        <strain evidence="1 2">ATCC 14501</strain>
    </source>
</reference>
<evidence type="ECO:0000313" key="1">
    <source>
        <dbReference type="EMBL" id="QJA03462.1"/>
    </source>
</evidence>
<dbReference type="EMBL" id="CP048838">
    <property type="protein sequence ID" value="QJA03462.1"/>
    <property type="molecule type" value="Genomic_DNA"/>
</dbReference>
<dbReference type="AlphaFoldDB" id="A0AAP9MGJ1"/>
<protein>
    <submittedName>
        <fullName evidence="1">Uncharacterized protein</fullName>
    </submittedName>
</protein>
<evidence type="ECO:0000313" key="2">
    <source>
        <dbReference type="Proteomes" id="UP000503330"/>
    </source>
</evidence>
<gene>
    <name evidence="1" type="ORF">G4D54_13910</name>
</gene>
<proteinExistence type="predicted"/>
<accession>A0AAP9MGJ1</accession>